<dbReference type="AlphaFoldDB" id="A0A518B2Q8"/>
<proteinExistence type="predicted"/>
<dbReference type="Proteomes" id="UP000317093">
    <property type="component" value="Chromosome"/>
</dbReference>
<dbReference type="EMBL" id="CP036279">
    <property type="protein sequence ID" value="QDU61255.1"/>
    <property type="molecule type" value="Genomic_DNA"/>
</dbReference>
<gene>
    <name evidence="1" type="ORF">Pan216_21090</name>
</gene>
<evidence type="ECO:0000313" key="1">
    <source>
        <dbReference type="EMBL" id="QDU61255.1"/>
    </source>
</evidence>
<accession>A0A518B2Q8</accession>
<dbReference type="KEGG" id="knv:Pan216_21090"/>
<keyword evidence="2" id="KW-1185">Reference proteome</keyword>
<evidence type="ECO:0000313" key="2">
    <source>
        <dbReference type="Proteomes" id="UP000317093"/>
    </source>
</evidence>
<name>A0A518B2Q8_9BACT</name>
<sequence length="234" mass="24863">MNLTTILLLFVPTQDPSPVPPSPAKAVINVIGTSEPDPGVVVFLDASESVASDHEWSVIPNDAELRPVPKAGKLMMLFSSKYPGPYAVMLSVANGGDAAVAQTIITVQGDIPPGPDDEPILPADGAFQLTKLSFTWAQTLPADARHRSADVAAVFREIGSSVTSDSDCGEVVALTSAGVRKAAAGYVGDWKLYWQPAYQAYMSDLFERGVFNDCRNIKDAWLAIADGLEAAELE</sequence>
<protein>
    <submittedName>
        <fullName evidence="1">Uncharacterized protein</fullName>
    </submittedName>
</protein>
<organism evidence="1 2">
    <name type="scientific">Kolteria novifilia</name>
    <dbReference type="NCBI Taxonomy" id="2527975"/>
    <lineage>
        <taxon>Bacteria</taxon>
        <taxon>Pseudomonadati</taxon>
        <taxon>Planctomycetota</taxon>
        <taxon>Planctomycetia</taxon>
        <taxon>Kolteriales</taxon>
        <taxon>Kolteriaceae</taxon>
        <taxon>Kolteria</taxon>
    </lineage>
</organism>
<reference evidence="1 2" key="1">
    <citation type="submission" date="2019-02" db="EMBL/GenBank/DDBJ databases">
        <title>Deep-cultivation of Planctomycetes and their phenomic and genomic characterization uncovers novel biology.</title>
        <authorList>
            <person name="Wiegand S."/>
            <person name="Jogler M."/>
            <person name="Boedeker C."/>
            <person name="Pinto D."/>
            <person name="Vollmers J."/>
            <person name="Rivas-Marin E."/>
            <person name="Kohn T."/>
            <person name="Peeters S.H."/>
            <person name="Heuer A."/>
            <person name="Rast P."/>
            <person name="Oberbeckmann S."/>
            <person name="Bunk B."/>
            <person name="Jeske O."/>
            <person name="Meyerdierks A."/>
            <person name="Storesund J.E."/>
            <person name="Kallscheuer N."/>
            <person name="Luecker S."/>
            <person name="Lage O.M."/>
            <person name="Pohl T."/>
            <person name="Merkel B.J."/>
            <person name="Hornburger P."/>
            <person name="Mueller R.-W."/>
            <person name="Bruemmer F."/>
            <person name="Labrenz M."/>
            <person name="Spormann A.M."/>
            <person name="Op den Camp H."/>
            <person name="Overmann J."/>
            <person name="Amann R."/>
            <person name="Jetten M.S.M."/>
            <person name="Mascher T."/>
            <person name="Medema M.H."/>
            <person name="Devos D.P."/>
            <person name="Kaster A.-K."/>
            <person name="Ovreas L."/>
            <person name="Rohde M."/>
            <person name="Galperin M.Y."/>
            <person name="Jogler C."/>
        </authorList>
    </citation>
    <scope>NUCLEOTIDE SEQUENCE [LARGE SCALE GENOMIC DNA]</scope>
    <source>
        <strain evidence="1 2">Pan216</strain>
    </source>
</reference>
<dbReference type="RefSeq" id="WP_145257869.1">
    <property type="nucleotide sequence ID" value="NZ_CP036279.1"/>
</dbReference>